<evidence type="ECO:0000313" key="8">
    <source>
        <dbReference type="Proteomes" id="UP000281955"/>
    </source>
</evidence>
<evidence type="ECO:0000313" key="7">
    <source>
        <dbReference type="EMBL" id="RKS77895.1"/>
    </source>
</evidence>
<gene>
    <name evidence="7" type="ORF">CLV35_1598</name>
</gene>
<feature type="transmembrane region" description="Helical" evidence="6">
    <location>
        <begin position="181"/>
        <end position="203"/>
    </location>
</feature>
<protein>
    <submittedName>
        <fullName evidence="7">Formate/nitrite transporter FocA (FNT family)</fullName>
    </submittedName>
</protein>
<feature type="transmembrane region" description="Helical" evidence="6">
    <location>
        <begin position="256"/>
        <end position="281"/>
    </location>
</feature>
<accession>A0A420XSM2</accession>
<keyword evidence="2 6" id="KW-0812">Transmembrane</keyword>
<dbReference type="InParanoid" id="A0A420XSM2"/>
<dbReference type="GO" id="GO:0005886">
    <property type="term" value="C:plasma membrane"/>
    <property type="evidence" value="ECO:0007669"/>
    <property type="project" value="TreeGrafter"/>
</dbReference>
<keyword evidence="3 6" id="KW-1133">Transmembrane helix</keyword>
<evidence type="ECO:0000256" key="6">
    <source>
        <dbReference type="SAM" id="Phobius"/>
    </source>
</evidence>
<dbReference type="PANTHER" id="PTHR30520:SF2">
    <property type="entry name" value="INNER MEMBRANE PROTEIN YFDC"/>
    <property type="match status" value="1"/>
</dbReference>
<evidence type="ECO:0000256" key="2">
    <source>
        <dbReference type="ARBA" id="ARBA00022692"/>
    </source>
</evidence>
<dbReference type="Gene3D" id="1.20.1080.10">
    <property type="entry name" value="Glycerol uptake facilitator protein"/>
    <property type="match status" value="1"/>
</dbReference>
<feature type="region of interest" description="Disordered" evidence="5">
    <location>
        <begin position="1"/>
        <end position="40"/>
    </location>
</feature>
<dbReference type="Proteomes" id="UP000281955">
    <property type="component" value="Unassembled WGS sequence"/>
</dbReference>
<feature type="transmembrane region" description="Helical" evidence="6">
    <location>
        <begin position="215"/>
        <end position="244"/>
    </location>
</feature>
<proteinExistence type="predicted"/>
<name>A0A420XSM2_9ACTN</name>
<dbReference type="PANTHER" id="PTHR30520">
    <property type="entry name" value="FORMATE TRANSPORTER-RELATED"/>
    <property type="match status" value="1"/>
</dbReference>
<evidence type="ECO:0000256" key="1">
    <source>
        <dbReference type="ARBA" id="ARBA00004141"/>
    </source>
</evidence>
<dbReference type="OrthoDB" id="3374311at2"/>
<feature type="transmembrane region" description="Helical" evidence="6">
    <location>
        <begin position="141"/>
        <end position="161"/>
    </location>
</feature>
<reference evidence="7 8" key="1">
    <citation type="submission" date="2018-10" db="EMBL/GenBank/DDBJ databases">
        <title>Genomic Encyclopedia of Archaeal and Bacterial Type Strains, Phase II (KMG-II): from individual species to whole genera.</title>
        <authorList>
            <person name="Goeker M."/>
        </authorList>
    </citation>
    <scope>NUCLEOTIDE SEQUENCE [LARGE SCALE GENOMIC DNA]</scope>
    <source>
        <strain evidence="7 8">RP-AC37</strain>
    </source>
</reference>
<dbReference type="InterPro" id="IPR000292">
    <property type="entry name" value="For/NO2_transpt"/>
</dbReference>
<dbReference type="AlphaFoldDB" id="A0A420XSM2"/>
<evidence type="ECO:0000256" key="3">
    <source>
        <dbReference type="ARBA" id="ARBA00022989"/>
    </source>
</evidence>
<sequence>MPATPAHAAQGRESADDQRDDDEREQDAGAPDTDERDEPVLEERVENAFDRLADEGEQRLERTWGALVSTGLMGGVDVALGLLALLVVLDATGSPLLAGVAFSVGFLALLLADSELFTEGFLVPVTAVAAKRARPVQLLRLWVLTLVANLVGGWCMAWVIAHGFPRLHHLAVETAATYAQAHLSVRTVCLGVLAGAAITLMTRMQHGTDSDPAKAMAALAFGFVLAGTGVFHSVLDSLLVFVALTGGSAPYGYLDWLQWFAYTVVANVVGGLGLITLLRLVRSKERVAKERAES</sequence>
<evidence type="ECO:0000256" key="5">
    <source>
        <dbReference type="SAM" id="MobiDB-lite"/>
    </source>
</evidence>
<dbReference type="RefSeq" id="WP_121192876.1">
    <property type="nucleotide sequence ID" value="NZ_RBWV01000010.1"/>
</dbReference>
<organism evidence="7 8">
    <name type="scientific">Motilibacter peucedani</name>
    <dbReference type="NCBI Taxonomy" id="598650"/>
    <lineage>
        <taxon>Bacteria</taxon>
        <taxon>Bacillati</taxon>
        <taxon>Actinomycetota</taxon>
        <taxon>Actinomycetes</taxon>
        <taxon>Motilibacterales</taxon>
        <taxon>Motilibacteraceae</taxon>
        <taxon>Motilibacter</taxon>
    </lineage>
</organism>
<keyword evidence="8" id="KW-1185">Reference proteome</keyword>
<evidence type="ECO:0000256" key="4">
    <source>
        <dbReference type="ARBA" id="ARBA00023136"/>
    </source>
</evidence>
<dbReference type="InterPro" id="IPR023271">
    <property type="entry name" value="Aquaporin-like"/>
</dbReference>
<dbReference type="Pfam" id="PF01226">
    <property type="entry name" value="Form_Nir_trans"/>
    <property type="match status" value="1"/>
</dbReference>
<feature type="transmembrane region" description="Helical" evidence="6">
    <location>
        <begin position="64"/>
        <end position="89"/>
    </location>
</feature>
<dbReference type="EMBL" id="RBWV01000010">
    <property type="protein sequence ID" value="RKS77895.1"/>
    <property type="molecule type" value="Genomic_DNA"/>
</dbReference>
<dbReference type="GO" id="GO:0015499">
    <property type="term" value="F:formate transmembrane transporter activity"/>
    <property type="evidence" value="ECO:0007669"/>
    <property type="project" value="TreeGrafter"/>
</dbReference>
<comment type="caution">
    <text evidence="7">The sequence shown here is derived from an EMBL/GenBank/DDBJ whole genome shotgun (WGS) entry which is preliminary data.</text>
</comment>
<feature type="transmembrane region" description="Helical" evidence="6">
    <location>
        <begin position="95"/>
        <end position="112"/>
    </location>
</feature>
<comment type="subcellular location">
    <subcellularLocation>
        <location evidence="1">Membrane</location>
        <topology evidence="1">Multi-pass membrane protein</topology>
    </subcellularLocation>
</comment>
<keyword evidence="4 6" id="KW-0472">Membrane</keyword>